<dbReference type="GO" id="GO:0018580">
    <property type="term" value="F:nitronate monooxygenase activity"/>
    <property type="evidence" value="ECO:0007669"/>
    <property type="project" value="InterPro"/>
</dbReference>
<keyword evidence="2" id="KW-0288">FMN</keyword>
<dbReference type="InterPro" id="IPR013785">
    <property type="entry name" value="Aldolase_TIM"/>
</dbReference>
<protein>
    <recommendedName>
        <fullName evidence="5">Nitronate monooxygenase domain-containing protein</fullName>
    </recommendedName>
</protein>
<proteinExistence type="predicted"/>
<evidence type="ECO:0000256" key="3">
    <source>
        <dbReference type="ARBA" id="ARBA00023002"/>
    </source>
</evidence>
<gene>
    <name evidence="4" type="ORF">METZ01_LOCUS25742</name>
</gene>
<sequence length="343" mass="35731">MGATYRLQPTLWSNQMLTTRLCTLLGINFPIINAPMAGTATAELATAVSKAGAFGMIGAGANPDPTWLLEQVHAVREKTSQPFGVGFSSSFPGLEKAIEAALDAQVDAIGHSFVDPTPLIDQAKGSGVKIFAQVQTMSNAKKAVTAGADVIIAQGSEAGGHTSHLGTLSFVRAVVKIAGDIPVVAAGGIADGPGLAAALMLGAEGAWIGTRFVASLEWAGPEWAKGQVVLADADDTILTNVYDLVAEAPYNLDVIGDRVIRNSFTDTWHGRETEMMTQKNELREEIAIASAAGDATTAPVRAGAASGLIRSIEPASYIIREIVSQAEDLLKHQTEKLLGGSLN</sequence>
<dbReference type="InterPro" id="IPR004136">
    <property type="entry name" value="NMO"/>
</dbReference>
<dbReference type="PANTHER" id="PTHR32332:SF31">
    <property type="entry name" value="2-NITROPROPANE DIOXYGENASE FAMILY, PUTATIVE (AFU_ORTHOLOGUE AFUA_2G09850)-RELATED"/>
    <property type="match status" value="1"/>
</dbReference>
<evidence type="ECO:0008006" key="5">
    <source>
        <dbReference type="Google" id="ProtNLM"/>
    </source>
</evidence>
<keyword evidence="3" id="KW-0560">Oxidoreductase</keyword>
<dbReference type="Pfam" id="PF03060">
    <property type="entry name" value="NMO"/>
    <property type="match status" value="2"/>
</dbReference>
<accession>A0A381Q1V8</accession>
<dbReference type="PANTHER" id="PTHR32332">
    <property type="entry name" value="2-NITROPROPANE DIOXYGENASE"/>
    <property type="match status" value="1"/>
</dbReference>
<dbReference type="AlphaFoldDB" id="A0A381Q1V8"/>
<keyword evidence="1" id="KW-0285">Flavoprotein</keyword>
<evidence type="ECO:0000256" key="2">
    <source>
        <dbReference type="ARBA" id="ARBA00022643"/>
    </source>
</evidence>
<dbReference type="Gene3D" id="3.20.20.70">
    <property type="entry name" value="Aldolase class I"/>
    <property type="match status" value="1"/>
</dbReference>
<organism evidence="4">
    <name type="scientific">marine metagenome</name>
    <dbReference type="NCBI Taxonomy" id="408172"/>
    <lineage>
        <taxon>unclassified sequences</taxon>
        <taxon>metagenomes</taxon>
        <taxon>ecological metagenomes</taxon>
    </lineage>
</organism>
<dbReference type="EMBL" id="UINC01001161">
    <property type="protein sequence ID" value="SUZ72888.1"/>
    <property type="molecule type" value="Genomic_DNA"/>
</dbReference>
<dbReference type="CDD" id="cd04730">
    <property type="entry name" value="NPD_like"/>
    <property type="match status" value="1"/>
</dbReference>
<evidence type="ECO:0000313" key="4">
    <source>
        <dbReference type="EMBL" id="SUZ72888.1"/>
    </source>
</evidence>
<dbReference type="SUPFAM" id="SSF51412">
    <property type="entry name" value="Inosine monophosphate dehydrogenase (IMPDH)"/>
    <property type="match status" value="1"/>
</dbReference>
<name>A0A381Q1V8_9ZZZZ</name>
<evidence type="ECO:0000256" key="1">
    <source>
        <dbReference type="ARBA" id="ARBA00022630"/>
    </source>
</evidence>
<reference evidence="4" key="1">
    <citation type="submission" date="2018-05" db="EMBL/GenBank/DDBJ databases">
        <authorList>
            <person name="Lanie J.A."/>
            <person name="Ng W.-L."/>
            <person name="Kazmierczak K.M."/>
            <person name="Andrzejewski T.M."/>
            <person name="Davidsen T.M."/>
            <person name="Wayne K.J."/>
            <person name="Tettelin H."/>
            <person name="Glass J.I."/>
            <person name="Rusch D."/>
            <person name="Podicherti R."/>
            <person name="Tsui H.-C.T."/>
            <person name="Winkler M.E."/>
        </authorList>
    </citation>
    <scope>NUCLEOTIDE SEQUENCE</scope>
</reference>